<dbReference type="SMART" id="SM00584">
    <property type="entry name" value="TLDc"/>
    <property type="match status" value="1"/>
</dbReference>
<dbReference type="PANTHER" id="PTHR14241:SF32">
    <property type="entry name" value="VWFA DOMAIN-CONTAINING PROTEIN-RELATED"/>
    <property type="match status" value="1"/>
</dbReference>
<dbReference type="CDD" id="cd00882">
    <property type="entry name" value="Ras_like_GTPase"/>
    <property type="match status" value="1"/>
</dbReference>
<dbReference type="InterPro" id="IPR006571">
    <property type="entry name" value="TLDc_dom"/>
</dbReference>
<evidence type="ECO:0000313" key="3">
    <source>
        <dbReference type="Proteomes" id="UP000749559"/>
    </source>
</evidence>
<dbReference type="OrthoDB" id="9984961at2759"/>
<comment type="similarity">
    <text evidence="1">Belongs to the IFI44 family.</text>
</comment>
<accession>A0A8J1XTK0</accession>
<evidence type="ECO:0000256" key="1">
    <source>
        <dbReference type="ARBA" id="ARBA00009243"/>
    </source>
</evidence>
<evidence type="ECO:0000313" key="2">
    <source>
        <dbReference type="EMBL" id="CAH1779462.1"/>
    </source>
</evidence>
<dbReference type="AlphaFoldDB" id="A0A8J1XTK0"/>
<dbReference type="Gene3D" id="3.40.50.300">
    <property type="entry name" value="P-loop containing nucleotide triphosphate hydrolases"/>
    <property type="match status" value="1"/>
</dbReference>
<organism evidence="2 3">
    <name type="scientific">Owenia fusiformis</name>
    <name type="common">Polychaete worm</name>
    <dbReference type="NCBI Taxonomy" id="6347"/>
    <lineage>
        <taxon>Eukaryota</taxon>
        <taxon>Metazoa</taxon>
        <taxon>Spiralia</taxon>
        <taxon>Lophotrochozoa</taxon>
        <taxon>Annelida</taxon>
        <taxon>Polychaeta</taxon>
        <taxon>Sedentaria</taxon>
        <taxon>Canalipalpata</taxon>
        <taxon>Sabellida</taxon>
        <taxon>Oweniida</taxon>
        <taxon>Oweniidae</taxon>
        <taxon>Owenia</taxon>
    </lineage>
</organism>
<dbReference type="EMBL" id="CAIIXF020000003">
    <property type="protein sequence ID" value="CAH1779462.1"/>
    <property type="molecule type" value="Genomic_DNA"/>
</dbReference>
<name>A0A8J1XTK0_OWEFU</name>
<comment type="caution">
    <text evidence="2">The sequence shown here is derived from an EMBL/GenBank/DDBJ whole genome shotgun (WGS) entry which is preliminary data.</text>
</comment>
<reference evidence="2" key="1">
    <citation type="submission" date="2022-03" db="EMBL/GenBank/DDBJ databases">
        <authorList>
            <person name="Martin C."/>
        </authorList>
    </citation>
    <scope>NUCLEOTIDE SEQUENCE</scope>
</reference>
<dbReference type="SUPFAM" id="SSF52540">
    <property type="entry name" value="P-loop containing nucleoside triphosphate hydrolases"/>
    <property type="match status" value="1"/>
</dbReference>
<gene>
    <name evidence="2" type="ORF">OFUS_LOCUS6268</name>
</gene>
<keyword evidence="3" id="KW-1185">Reference proteome</keyword>
<dbReference type="PROSITE" id="PS51886">
    <property type="entry name" value="TLDC"/>
    <property type="match status" value="1"/>
</dbReference>
<dbReference type="PANTHER" id="PTHR14241">
    <property type="entry name" value="INTERFERON-INDUCED PROTEIN 44"/>
    <property type="match status" value="1"/>
</dbReference>
<proteinExistence type="inferred from homology"/>
<dbReference type="InterPro" id="IPR027417">
    <property type="entry name" value="P-loop_NTPase"/>
</dbReference>
<dbReference type="Proteomes" id="UP000749559">
    <property type="component" value="Unassembled WGS sequence"/>
</dbReference>
<dbReference type="Pfam" id="PF07534">
    <property type="entry name" value="TLD"/>
    <property type="match status" value="1"/>
</dbReference>
<protein>
    <submittedName>
        <fullName evidence="2">Uncharacterized protein</fullName>
    </submittedName>
</protein>
<sequence length="459" mass="51716">MDRIHQEQILKWTALRSGKCELLYSAKRDGFSAKTFHQRCDQRNPTVTLAYNTSGYVFGGYTSIPWTSPEDEGGFLCDSTAFLFRLEADNRFSPAIARVKEPTEAIFVSKDHAPCFGDGDWYSFSKDLEPSADMTYESNALPPQLGKAYSDSLDTKSFCGNNIKFKNFEVYAIILDKDVTAESCPWRRGISWSQEDHIKLMSYLQTYRPPEELSIPAANILMVGQVGSGKSSIYNTLNSIFKGYVVTKAFSGSGAGSMTTKYRRYEVRTEHGPLRVRLCDTMGIEAEGGLNVADFPYILDGNLPDRFQFKAGGRITPKSQGYIKDPPLANMIHGVIFVIDGSTITMMPEEVYDKLKAIQEQVNERDLPLLIVITKSDKFCSHVKYDTSLTFRSLNVNELVQMVSDKFGMLETNVLPIKNYSTEMELDKDTDILTMVAMRQVLRAADTFFEDQVELLDTE</sequence>